<dbReference type="InterPro" id="IPR008217">
    <property type="entry name" value="Ccc1_fam"/>
</dbReference>
<feature type="domain" description="Rubrerythrin diiron-binding" evidence="6">
    <location>
        <begin position="12"/>
        <end position="137"/>
    </location>
</feature>
<dbReference type="InterPro" id="IPR039376">
    <property type="entry name" value="Ferritin_CCC1_N"/>
</dbReference>
<dbReference type="InterPro" id="IPR009078">
    <property type="entry name" value="Ferritin-like_SF"/>
</dbReference>
<dbReference type="GeneID" id="4907040"/>
<reference evidence="8" key="1">
    <citation type="journal article" date="2009" name="BMC Genomics">
        <title>The complete genome sequence of Staphylothermus marinus reveals differences in sulfur metabolism among heterotrophic Crenarchaeota.</title>
        <authorList>
            <person name="Anderson I.J."/>
            <person name="Dharmarajan L."/>
            <person name="Rodriguez J."/>
            <person name="Hooper S."/>
            <person name="Porat I."/>
            <person name="Ulrich L.E."/>
            <person name="Elkins J.G."/>
            <person name="Mavromatis K."/>
            <person name="Sun H."/>
            <person name="Land M."/>
            <person name="Lapidus A."/>
            <person name="Lucas S."/>
            <person name="Barry K."/>
            <person name="Huber H."/>
            <person name="Zhulin I.B."/>
            <person name="Whitman W.B."/>
            <person name="Mukhopadhyay B."/>
            <person name="Woese C."/>
            <person name="Bristow J."/>
            <person name="Kyrpides N."/>
        </authorList>
    </citation>
    <scope>NUCLEOTIDE SEQUENCE [LARGE SCALE GENOMIC DNA]</scope>
    <source>
        <strain evidence="8">ATCC 43588 / DSM 3639 / JCM 9404 / F1</strain>
    </source>
</reference>
<dbReference type="PANTHER" id="PTHR31851">
    <property type="entry name" value="FE(2+)/MN(2+) TRANSPORTER PCL1"/>
    <property type="match status" value="1"/>
</dbReference>
<feature type="transmembrane region" description="Helical" evidence="5">
    <location>
        <begin position="346"/>
        <end position="370"/>
    </location>
</feature>
<dbReference type="GO" id="GO:0046872">
    <property type="term" value="F:metal ion binding"/>
    <property type="evidence" value="ECO:0007669"/>
    <property type="project" value="InterPro"/>
</dbReference>
<dbReference type="SUPFAM" id="SSF47240">
    <property type="entry name" value="Ferritin-like"/>
    <property type="match status" value="1"/>
</dbReference>
<dbReference type="KEGG" id="smr:Smar_0055"/>
<dbReference type="GO" id="GO:0030026">
    <property type="term" value="P:intracellular manganese ion homeostasis"/>
    <property type="evidence" value="ECO:0007669"/>
    <property type="project" value="InterPro"/>
</dbReference>
<dbReference type="OrthoDB" id="42847at2157"/>
<dbReference type="RefSeq" id="WP_011838359.1">
    <property type="nucleotide sequence ID" value="NC_009033.1"/>
</dbReference>
<dbReference type="GO" id="GO:0012505">
    <property type="term" value="C:endomembrane system"/>
    <property type="evidence" value="ECO:0007669"/>
    <property type="project" value="UniProtKB-SubCell"/>
</dbReference>
<evidence type="ECO:0000256" key="1">
    <source>
        <dbReference type="ARBA" id="ARBA00004127"/>
    </source>
</evidence>
<dbReference type="CDD" id="cd01044">
    <property type="entry name" value="Ferritin_CCC1_N"/>
    <property type="match status" value="1"/>
</dbReference>
<dbReference type="InterPro" id="IPR003251">
    <property type="entry name" value="Rr_diiron-bd_dom"/>
</dbReference>
<dbReference type="InterPro" id="IPR012347">
    <property type="entry name" value="Ferritin-like"/>
</dbReference>
<keyword evidence="2 5" id="KW-0812">Transmembrane</keyword>
<name>A3DKK8_STAMF</name>
<evidence type="ECO:0000259" key="6">
    <source>
        <dbReference type="Pfam" id="PF02915"/>
    </source>
</evidence>
<keyword evidence="4 5" id="KW-0472">Membrane</keyword>
<dbReference type="EMBL" id="CP000575">
    <property type="protein sequence ID" value="ABN69168.1"/>
    <property type="molecule type" value="Genomic_DNA"/>
</dbReference>
<keyword evidence="3 5" id="KW-1133">Transmembrane helix</keyword>
<feature type="transmembrane region" description="Helical" evidence="5">
    <location>
        <begin position="317"/>
        <end position="339"/>
    </location>
</feature>
<organism evidence="7 8">
    <name type="scientific">Staphylothermus marinus (strain ATCC 43588 / DSM 3639 / JCM 9404 / F1)</name>
    <dbReference type="NCBI Taxonomy" id="399550"/>
    <lineage>
        <taxon>Archaea</taxon>
        <taxon>Thermoproteota</taxon>
        <taxon>Thermoprotei</taxon>
        <taxon>Desulfurococcales</taxon>
        <taxon>Desulfurococcaceae</taxon>
        <taxon>Staphylothermus</taxon>
    </lineage>
</organism>
<evidence type="ECO:0000313" key="7">
    <source>
        <dbReference type="EMBL" id="ABN69168.1"/>
    </source>
</evidence>
<dbReference type="GO" id="GO:0016491">
    <property type="term" value="F:oxidoreductase activity"/>
    <property type="evidence" value="ECO:0007669"/>
    <property type="project" value="InterPro"/>
</dbReference>
<feature type="transmembrane region" description="Helical" evidence="5">
    <location>
        <begin position="76"/>
        <end position="95"/>
    </location>
</feature>
<evidence type="ECO:0000256" key="3">
    <source>
        <dbReference type="ARBA" id="ARBA00022989"/>
    </source>
</evidence>
<dbReference type="Proteomes" id="UP000000254">
    <property type="component" value="Chromosome"/>
</dbReference>
<feature type="transmembrane region" description="Helical" evidence="5">
    <location>
        <begin position="182"/>
        <end position="203"/>
    </location>
</feature>
<reference evidence="7 8" key="2">
    <citation type="journal article" date="2009" name="Stand. Genomic Sci.">
        <title>Complete genome sequence of Staphylothermus marinus Stetter and Fiala 1986 type strain F1.</title>
        <authorList>
            <person name="Anderson I.J."/>
            <person name="Sun H."/>
            <person name="Lapidus A."/>
            <person name="Copeland A."/>
            <person name="Glavina Del Rio T."/>
            <person name="Tice H."/>
            <person name="Dalin E."/>
            <person name="Lucas S."/>
            <person name="Barry K."/>
            <person name="Land M."/>
            <person name="Richardson P."/>
            <person name="Huber H."/>
            <person name="Kyrpides N.C."/>
        </authorList>
    </citation>
    <scope>NUCLEOTIDE SEQUENCE [LARGE SCALE GENOMIC DNA]</scope>
    <source>
        <strain evidence="8">ATCC 43588 / DSM 3639 / JCM 9404 / F1</strain>
    </source>
</reference>
<dbReference type="eggNOG" id="arCOG01096">
    <property type="taxonomic scope" value="Archaea"/>
</dbReference>
<dbReference type="Pfam" id="PF01988">
    <property type="entry name" value="VIT1"/>
    <property type="match status" value="1"/>
</dbReference>
<evidence type="ECO:0000256" key="5">
    <source>
        <dbReference type="SAM" id="Phobius"/>
    </source>
</evidence>
<feature type="transmembrane region" description="Helical" evidence="5">
    <location>
        <begin position="290"/>
        <end position="311"/>
    </location>
</feature>
<dbReference type="GO" id="GO:0005384">
    <property type="term" value="F:manganese ion transmembrane transporter activity"/>
    <property type="evidence" value="ECO:0007669"/>
    <property type="project" value="InterPro"/>
</dbReference>
<dbReference type="HOGENOM" id="CLU_065373_0_0_2"/>
<proteinExistence type="predicted"/>
<gene>
    <name evidence="7" type="ordered locus">Smar_0055</name>
</gene>
<evidence type="ECO:0000256" key="4">
    <source>
        <dbReference type="ARBA" id="ARBA00023136"/>
    </source>
</evidence>
<dbReference type="STRING" id="399550.Smar_0055"/>
<evidence type="ECO:0000313" key="8">
    <source>
        <dbReference type="Proteomes" id="UP000000254"/>
    </source>
</evidence>
<accession>A3DKK8</accession>
<dbReference type="Gene3D" id="1.20.1260.10">
    <property type="match status" value="1"/>
</dbReference>
<sequence length="373" mass="40631">MNVSSDFIVKVKKAYRDELESAAIYSLIASKLKDKPISKKLLEIARMEAEHAGFWARILRKYGVDPAKIKPSKTKVFIYELLFPVIGFGLTLKLLESGESEAIKMYADLLESSELSDEEKEWLKKIVADELMHEESFIEEESKIKEFLDHVRDAVLGMNDGLVEILSVSAGLAGAYGNPLNVALGGLIVGIAGSLSMGIGAYISVKAQREVRMSVLYRVISAVKSIPDKLVETLSKIISSRGYSRDTVDKILSDASRNKELLRKLVVEEKYGIKEVMIENPAKSGLITGLFYIVGAIIPLIPYFLGLPIIISLPLSLLFAGLMLSMVGFIIALSAGLNIKKKIIELLIGGLGAAGLTYLIGLLASILLGINVG</sequence>
<evidence type="ECO:0000256" key="2">
    <source>
        <dbReference type="ARBA" id="ARBA00022692"/>
    </source>
</evidence>
<dbReference type="AlphaFoldDB" id="A3DKK8"/>
<dbReference type="Pfam" id="PF02915">
    <property type="entry name" value="Rubrerythrin"/>
    <property type="match status" value="1"/>
</dbReference>
<protein>
    <recommendedName>
        <fullName evidence="6">Rubrerythrin diiron-binding domain-containing protein</fullName>
    </recommendedName>
</protein>
<comment type="subcellular location">
    <subcellularLocation>
        <location evidence="1">Endomembrane system</location>
        <topology evidence="1">Multi-pass membrane protein</topology>
    </subcellularLocation>
</comment>
<keyword evidence="8" id="KW-1185">Reference proteome</keyword>